<evidence type="ECO:0000313" key="10">
    <source>
        <dbReference type="Proteomes" id="UP000230859"/>
    </source>
</evidence>
<comment type="subunit">
    <text evidence="6">Part of the 30S ribosomal subunit. Contacts proteins S9 and S11.</text>
</comment>
<dbReference type="GO" id="GO:0019843">
    <property type="term" value="F:rRNA binding"/>
    <property type="evidence" value="ECO:0007669"/>
    <property type="project" value="UniProtKB-UniRule"/>
</dbReference>
<organism evidence="9 10">
    <name type="scientific">Candidatus Abzuiibacterium crystallinum</name>
    <dbReference type="NCBI Taxonomy" id="1974748"/>
    <lineage>
        <taxon>Bacteria</taxon>
        <taxon>Pseudomonadati</taxon>
        <taxon>Candidatus Omnitrophota</taxon>
        <taxon>Candidatus Abzuiibacterium</taxon>
    </lineage>
</organism>
<keyword evidence="5 6" id="KW-0687">Ribonucleoprotein</keyword>
<evidence type="ECO:0000313" key="9">
    <source>
        <dbReference type="EMBL" id="PIQ85901.1"/>
    </source>
</evidence>
<accession>A0A2H0LNF3</accession>
<comment type="caution">
    <text evidence="9">The sequence shown here is derived from an EMBL/GenBank/DDBJ whole genome shotgun (WGS) entry which is preliminary data.</text>
</comment>
<evidence type="ECO:0000256" key="1">
    <source>
        <dbReference type="ARBA" id="ARBA00007151"/>
    </source>
</evidence>
<dbReference type="EMBL" id="PCVY01000058">
    <property type="protein sequence ID" value="PIQ85901.1"/>
    <property type="molecule type" value="Genomic_DNA"/>
</dbReference>
<dbReference type="PROSITE" id="PS00052">
    <property type="entry name" value="RIBOSOMAL_S7"/>
    <property type="match status" value="1"/>
</dbReference>
<dbReference type="FunFam" id="1.10.455.10:FF:000001">
    <property type="entry name" value="30S ribosomal protein S7"/>
    <property type="match status" value="1"/>
</dbReference>
<feature type="domain" description="Small ribosomal subunit protein uS7" evidence="8">
    <location>
        <begin position="1"/>
        <end position="148"/>
    </location>
</feature>
<dbReference type="InterPro" id="IPR020606">
    <property type="entry name" value="Ribosomal_uS7_CS"/>
</dbReference>
<evidence type="ECO:0000256" key="5">
    <source>
        <dbReference type="ARBA" id="ARBA00023274"/>
    </source>
</evidence>
<dbReference type="HAMAP" id="MF_00480_B">
    <property type="entry name" value="Ribosomal_uS7_B"/>
    <property type="match status" value="1"/>
</dbReference>
<evidence type="ECO:0000256" key="4">
    <source>
        <dbReference type="ARBA" id="ARBA00022980"/>
    </source>
</evidence>
<comment type="function">
    <text evidence="6">One of the primary rRNA binding proteins, it binds directly to 16S rRNA where it nucleates assembly of the head domain of the 30S subunit. Is located at the subunit interface close to the decoding center, probably blocks exit of the E-site tRNA.</text>
</comment>
<gene>
    <name evidence="6" type="primary">rpsG</name>
    <name evidence="9" type="ORF">COV74_06955</name>
</gene>
<proteinExistence type="inferred from homology"/>
<dbReference type="InterPro" id="IPR005717">
    <property type="entry name" value="Ribosomal_uS7_bac/org-type"/>
</dbReference>
<dbReference type="CDD" id="cd14869">
    <property type="entry name" value="uS7_Bacteria"/>
    <property type="match status" value="1"/>
</dbReference>
<dbReference type="SUPFAM" id="SSF47973">
    <property type="entry name" value="Ribosomal protein S7"/>
    <property type="match status" value="1"/>
</dbReference>
<keyword evidence="6" id="KW-0820">tRNA-binding</keyword>
<dbReference type="AlphaFoldDB" id="A0A2H0LNF3"/>
<keyword evidence="3 6" id="KW-0694">RNA-binding</keyword>
<dbReference type="PIRSF" id="PIRSF002122">
    <property type="entry name" value="RPS7p_RPS7a_RPS5e_RPS7o"/>
    <property type="match status" value="1"/>
</dbReference>
<dbReference type="GO" id="GO:0003735">
    <property type="term" value="F:structural constituent of ribosome"/>
    <property type="evidence" value="ECO:0007669"/>
    <property type="project" value="InterPro"/>
</dbReference>
<evidence type="ECO:0000259" key="8">
    <source>
        <dbReference type="Pfam" id="PF00177"/>
    </source>
</evidence>
<keyword evidence="4 6" id="KW-0689">Ribosomal protein</keyword>
<sequence length="155" mass="17752">MRRRRAPKRLILPDPKFNDLTVAKMINIIMERGKKSLAERILYGSFGIIKNKTGKEPLEIFKKAVDNARPLLETKSRRVGGATYQVPVSVKPDRGTGLALRWFKTFAHERKGKPMSEKLADEIINAFNKTGSSIKKREDVHKMAESNQAFAHYKW</sequence>
<reference evidence="9 10" key="1">
    <citation type="submission" date="2017-09" db="EMBL/GenBank/DDBJ databases">
        <title>Depth-based differentiation of microbial function through sediment-hosted aquifers and enrichment of novel symbionts in the deep terrestrial subsurface.</title>
        <authorList>
            <person name="Probst A.J."/>
            <person name="Ladd B."/>
            <person name="Jarett J.K."/>
            <person name="Geller-Mcgrath D.E."/>
            <person name="Sieber C.M."/>
            <person name="Emerson J.B."/>
            <person name="Anantharaman K."/>
            <person name="Thomas B.C."/>
            <person name="Malmstrom R."/>
            <person name="Stieglmeier M."/>
            <person name="Klingl A."/>
            <person name="Woyke T."/>
            <person name="Ryan C.M."/>
            <person name="Banfield J.F."/>
        </authorList>
    </citation>
    <scope>NUCLEOTIDE SEQUENCE [LARGE SCALE GENOMIC DNA]</scope>
    <source>
        <strain evidence="9">CG11_big_fil_rev_8_21_14_0_20_45_26</strain>
    </source>
</reference>
<dbReference type="InterPro" id="IPR023798">
    <property type="entry name" value="Ribosomal_uS7_dom"/>
</dbReference>
<dbReference type="InterPro" id="IPR000235">
    <property type="entry name" value="Ribosomal_uS7"/>
</dbReference>
<dbReference type="Pfam" id="PF00177">
    <property type="entry name" value="Ribosomal_S7"/>
    <property type="match status" value="1"/>
</dbReference>
<evidence type="ECO:0000256" key="6">
    <source>
        <dbReference type="HAMAP-Rule" id="MF_00480"/>
    </source>
</evidence>
<dbReference type="GO" id="GO:0006412">
    <property type="term" value="P:translation"/>
    <property type="evidence" value="ECO:0007669"/>
    <property type="project" value="UniProtKB-UniRule"/>
</dbReference>
<name>A0A2H0LNF3_9BACT</name>
<dbReference type="GO" id="GO:0000049">
    <property type="term" value="F:tRNA binding"/>
    <property type="evidence" value="ECO:0007669"/>
    <property type="project" value="UniProtKB-UniRule"/>
</dbReference>
<evidence type="ECO:0000256" key="3">
    <source>
        <dbReference type="ARBA" id="ARBA00022884"/>
    </source>
</evidence>
<comment type="similarity">
    <text evidence="1 6 7">Belongs to the universal ribosomal protein uS7 family.</text>
</comment>
<protein>
    <recommendedName>
        <fullName evidence="6">Small ribosomal subunit protein uS7</fullName>
    </recommendedName>
</protein>
<dbReference type="InterPro" id="IPR036823">
    <property type="entry name" value="Ribosomal_uS7_dom_sf"/>
</dbReference>
<dbReference type="Gene3D" id="1.10.455.10">
    <property type="entry name" value="Ribosomal protein S7 domain"/>
    <property type="match status" value="1"/>
</dbReference>
<dbReference type="Proteomes" id="UP000230859">
    <property type="component" value="Unassembled WGS sequence"/>
</dbReference>
<dbReference type="GO" id="GO:0015935">
    <property type="term" value="C:small ribosomal subunit"/>
    <property type="evidence" value="ECO:0007669"/>
    <property type="project" value="InterPro"/>
</dbReference>
<evidence type="ECO:0000256" key="7">
    <source>
        <dbReference type="RuleBase" id="RU003619"/>
    </source>
</evidence>
<dbReference type="NCBIfam" id="TIGR01029">
    <property type="entry name" value="rpsG_bact"/>
    <property type="match status" value="1"/>
</dbReference>
<keyword evidence="2 6" id="KW-0699">rRNA-binding</keyword>
<evidence type="ECO:0000256" key="2">
    <source>
        <dbReference type="ARBA" id="ARBA00022730"/>
    </source>
</evidence>
<dbReference type="PANTHER" id="PTHR11205">
    <property type="entry name" value="RIBOSOMAL PROTEIN S7"/>
    <property type="match status" value="1"/>
</dbReference>